<dbReference type="Gene3D" id="3.40.960.10">
    <property type="entry name" value="VSR Endonuclease"/>
    <property type="match status" value="1"/>
</dbReference>
<proteinExistence type="predicted"/>
<evidence type="ECO:0000313" key="1">
    <source>
        <dbReference type="EMBL" id="RCW63133.1"/>
    </source>
</evidence>
<name>A0A368X5B9_9BACI</name>
<accession>A0A368X5B9</accession>
<comment type="caution">
    <text evidence="1">The sequence shown here is derived from an EMBL/GenBank/DDBJ whole genome shotgun (WGS) entry which is preliminary data.</text>
</comment>
<dbReference type="OrthoDB" id="2086462at2"/>
<evidence type="ECO:0008006" key="3">
    <source>
        <dbReference type="Google" id="ProtNLM"/>
    </source>
</evidence>
<dbReference type="EMBL" id="QPJJ01000019">
    <property type="protein sequence ID" value="RCW63133.1"/>
    <property type="molecule type" value="Genomic_DNA"/>
</dbReference>
<organism evidence="1 2">
    <name type="scientific">Saliterribacillus persicus</name>
    <dbReference type="NCBI Taxonomy" id="930114"/>
    <lineage>
        <taxon>Bacteria</taxon>
        <taxon>Bacillati</taxon>
        <taxon>Bacillota</taxon>
        <taxon>Bacilli</taxon>
        <taxon>Bacillales</taxon>
        <taxon>Bacillaceae</taxon>
        <taxon>Saliterribacillus</taxon>
    </lineage>
</organism>
<reference evidence="1 2" key="1">
    <citation type="submission" date="2018-07" db="EMBL/GenBank/DDBJ databases">
        <title>Genomic Encyclopedia of Type Strains, Phase IV (KMG-IV): sequencing the most valuable type-strain genomes for metagenomic binning, comparative biology and taxonomic classification.</title>
        <authorList>
            <person name="Goeker M."/>
        </authorList>
    </citation>
    <scope>NUCLEOTIDE SEQUENCE [LARGE SCALE GENOMIC DNA]</scope>
    <source>
        <strain evidence="1 2">DSM 27696</strain>
    </source>
</reference>
<dbReference type="AlphaFoldDB" id="A0A368X5B9"/>
<protein>
    <recommendedName>
        <fullName evidence="3">DUF2726 domain-containing protein</fullName>
    </recommendedName>
</protein>
<keyword evidence="2" id="KW-1185">Reference proteome</keyword>
<gene>
    <name evidence="1" type="ORF">DFR57_1199</name>
</gene>
<evidence type="ECO:0000313" key="2">
    <source>
        <dbReference type="Proteomes" id="UP000252585"/>
    </source>
</evidence>
<dbReference type="RefSeq" id="WP_114354294.1">
    <property type="nucleotide sequence ID" value="NZ_QPJJ01000019.1"/>
</dbReference>
<sequence>MKFKGQIIYFVRDRYNCVHMLKRNSQSAALLEQYIYYIETLKKNLKSEFVRAFIVNLDEPNKPFIWCSNKWLKDINDKISPNHQKYLNFLSEHREDVFFIGPYKSMRSKGLHVCSKGHEWRIQPIKVKEGEKCPKCKWHMKESNGAKFITNLLSELNIMFIKELQMKRLGLESEYCLDFTVIKNNHAVFVIEFNGIQHYKPIRNEFFGGYEGYRKRKRSDKNKRDFCWSNALPVIDIPYAETEEQMKETIEHFCRMFYLLD</sequence>
<dbReference type="Proteomes" id="UP000252585">
    <property type="component" value="Unassembled WGS sequence"/>
</dbReference>